<dbReference type="SMART" id="SM00501">
    <property type="entry name" value="BRIGHT"/>
    <property type="match status" value="1"/>
</dbReference>
<protein>
    <submittedName>
        <fullName evidence="10">AT-rich interactive domain-containing protein 6-like</fullName>
    </submittedName>
</protein>
<feature type="region of interest" description="Disordered" evidence="7">
    <location>
        <begin position="361"/>
        <end position="385"/>
    </location>
</feature>
<keyword evidence="4" id="KW-0539">Nucleus</keyword>
<feature type="domain" description="ARID" evidence="9">
    <location>
        <begin position="267"/>
        <end position="358"/>
    </location>
</feature>
<keyword evidence="3" id="KW-0804">Transcription</keyword>
<feature type="compositionally biased region" description="Basic and acidic residues" evidence="7">
    <location>
        <begin position="223"/>
        <end position="235"/>
    </location>
</feature>
<proteinExistence type="inferred from homology"/>
<accession>A0A5N5GRN3</accession>
<evidence type="ECO:0000256" key="7">
    <source>
        <dbReference type="SAM" id="MobiDB-lite"/>
    </source>
</evidence>
<dbReference type="CDD" id="cd16100">
    <property type="entry name" value="ARID"/>
    <property type="match status" value="1"/>
</dbReference>
<feature type="compositionally biased region" description="Polar residues" evidence="7">
    <location>
        <begin position="236"/>
        <end position="245"/>
    </location>
</feature>
<dbReference type="SUPFAM" id="SSF49764">
    <property type="entry name" value="HSP20-like chaperones"/>
    <property type="match status" value="1"/>
</dbReference>
<reference evidence="12" key="2">
    <citation type="submission" date="2019-10" db="EMBL/GenBank/DDBJ databases">
        <title>A de novo genome assembly of a pear dwarfing rootstock.</title>
        <authorList>
            <person name="Wang F."/>
            <person name="Wang J."/>
            <person name="Li S."/>
            <person name="Zhang Y."/>
            <person name="Fang M."/>
            <person name="Ma L."/>
            <person name="Zhao Y."/>
            <person name="Jiang S."/>
        </authorList>
    </citation>
    <scope>NUCLEOTIDE SEQUENCE [LARGE SCALE GENOMIC DNA]</scope>
</reference>
<evidence type="ECO:0000313" key="11">
    <source>
        <dbReference type="EMBL" id="KAB2634236.1"/>
    </source>
</evidence>
<evidence type="ECO:0000256" key="4">
    <source>
        <dbReference type="ARBA" id="ARBA00023242"/>
    </source>
</evidence>
<dbReference type="Proteomes" id="UP000327157">
    <property type="component" value="Chromosome 15"/>
</dbReference>
<feature type="compositionally biased region" description="Polar residues" evidence="7">
    <location>
        <begin position="31"/>
        <end position="49"/>
    </location>
</feature>
<dbReference type="InterPro" id="IPR002068">
    <property type="entry name" value="A-crystallin/Hsp20_dom"/>
</dbReference>
<dbReference type="FunFam" id="1.10.150.60:FF:000018">
    <property type="entry name" value="AT-rich interactive domain-containing protein 3"/>
    <property type="match status" value="1"/>
</dbReference>
<dbReference type="PROSITE" id="PS01031">
    <property type="entry name" value="SHSP"/>
    <property type="match status" value="1"/>
</dbReference>
<dbReference type="GO" id="GO:0005634">
    <property type="term" value="C:nucleus"/>
    <property type="evidence" value="ECO:0007669"/>
    <property type="project" value="TreeGrafter"/>
</dbReference>
<feature type="domain" description="SHSP" evidence="8">
    <location>
        <begin position="458"/>
        <end position="559"/>
    </location>
</feature>
<dbReference type="GO" id="GO:0006357">
    <property type="term" value="P:regulation of transcription by RNA polymerase II"/>
    <property type="evidence" value="ECO:0007669"/>
    <property type="project" value="InterPro"/>
</dbReference>
<evidence type="ECO:0000256" key="3">
    <source>
        <dbReference type="ARBA" id="ARBA00023163"/>
    </source>
</evidence>
<dbReference type="PROSITE" id="PS51011">
    <property type="entry name" value="ARID"/>
    <property type="match status" value="1"/>
</dbReference>
<evidence type="ECO:0000256" key="6">
    <source>
        <dbReference type="RuleBase" id="RU003616"/>
    </source>
</evidence>
<organism evidence="10 12">
    <name type="scientific">Pyrus ussuriensis x Pyrus communis</name>
    <dbReference type="NCBI Taxonomy" id="2448454"/>
    <lineage>
        <taxon>Eukaryota</taxon>
        <taxon>Viridiplantae</taxon>
        <taxon>Streptophyta</taxon>
        <taxon>Embryophyta</taxon>
        <taxon>Tracheophyta</taxon>
        <taxon>Spermatophyta</taxon>
        <taxon>Magnoliopsida</taxon>
        <taxon>eudicotyledons</taxon>
        <taxon>Gunneridae</taxon>
        <taxon>Pentapetalae</taxon>
        <taxon>rosids</taxon>
        <taxon>fabids</taxon>
        <taxon>Rosales</taxon>
        <taxon>Rosaceae</taxon>
        <taxon>Amygdaloideae</taxon>
        <taxon>Maleae</taxon>
        <taxon>Pyrus</taxon>
    </lineage>
</organism>
<name>A0A5N5GRN3_9ROSA</name>
<feature type="compositionally biased region" description="Polar residues" evidence="7">
    <location>
        <begin position="67"/>
        <end position="82"/>
    </location>
</feature>
<dbReference type="GO" id="GO:0003677">
    <property type="term" value="F:DNA binding"/>
    <property type="evidence" value="ECO:0007669"/>
    <property type="project" value="UniProtKB-KW"/>
</dbReference>
<keyword evidence="1" id="KW-0805">Transcription regulation</keyword>
<evidence type="ECO:0000256" key="5">
    <source>
        <dbReference type="PROSITE-ProRule" id="PRU00285"/>
    </source>
</evidence>
<dbReference type="PANTHER" id="PTHR15348">
    <property type="entry name" value="AT-RICH INTERACTIVE DOMAIN-CONTAINING PROTEIN ARID DOMAIN- CONTAINING PROTEIN DEAD RINGER PROTEIN B-CELL REGULATOR OF IGH TRANSCRIPTION BRIGHT"/>
    <property type="match status" value="1"/>
</dbReference>
<keyword evidence="2" id="KW-0238">DNA-binding</keyword>
<feature type="region of interest" description="Disordered" evidence="7">
    <location>
        <begin position="1"/>
        <end position="247"/>
    </location>
</feature>
<dbReference type="InterPro" id="IPR008978">
    <property type="entry name" value="HSP20-like_chaperone"/>
</dbReference>
<feature type="compositionally biased region" description="Basic and acidic residues" evidence="7">
    <location>
        <begin position="100"/>
        <end position="136"/>
    </location>
</feature>
<comment type="caution">
    <text evidence="10">The sequence shown here is derived from an EMBL/GenBank/DDBJ whole genome shotgun (WGS) entry which is preliminary data.</text>
</comment>
<evidence type="ECO:0000256" key="1">
    <source>
        <dbReference type="ARBA" id="ARBA00023015"/>
    </source>
</evidence>
<reference evidence="10 12" key="3">
    <citation type="submission" date="2019-11" db="EMBL/GenBank/DDBJ databases">
        <title>A de novo genome assembly of a pear dwarfing rootstock.</title>
        <authorList>
            <person name="Wang F."/>
            <person name="Wang J."/>
            <person name="Li S."/>
            <person name="Zhang Y."/>
            <person name="Fang M."/>
            <person name="Ma L."/>
            <person name="Zhao Y."/>
            <person name="Jiang S."/>
        </authorList>
    </citation>
    <scope>NUCLEOTIDE SEQUENCE [LARGE SCALE GENOMIC DNA]</scope>
    <source>
        <strain evidence="10">S2</strain>
        <tissue evidence="10">Leaf</tissue>
    </source>
</reference>
<dbReference type="EMBL" id="SMOL01000401">
    <property type="protein sequence ID" value="KAB2618255.1"/>
    <property type="molecule type" value="Genomic_DNA"/>
</dbReference>
<dbReference type="PANTHER" id="PTHR15348:SF0">
    <property type="entry name" value="PROTEIN DEAD RINGER"/>
    <property type="match status" value="1"/>
</dbReference>
<dbReference type="CDD" id="cd06464">
    <property type="entry name" value="ACD_sHsps-like"/>
    <property type="match status" value="1"/>
</dbReference>
<dbReference type="Gene3D" id="2.60.40.790">
    <property type="match status" value="1"/>
</dbReference>
<dbReference type="AlphaFoldDB" id="A0A5N5GRN3"/>
<dbReference type="SUPFAM" id="SSF46774">
    <property type="entry name" value="ARID-like"/>
    <property type="match status" value="1"/>
</dbReference>
<dbReference type="InterPro" id="IPR001606">
    <property type="entry name" value="ARID_dom"/>
</dbReference>
<dbReference type="Pfam" id="PF00011">
    <property type="entry name" value="HSP20"/>
    <property type="match status" value="1"/>
</dbReference>
<evidence type="ECO:0000259" key="9">
    <source>
        <dbReference type="PROSITE" id="PS51011"/>
    </source>
</evidence>
<evidence type="ECO:0000259" key="8">
    <source>
        <dbReference type="PROSITE" id="PS01031"/>
    </source>
</evidence>
<reference evidence="10 12" key="1">
    <citation type="submission" date="2019-09" db="EMBL/GenBank/DDBJ databases">
        <authorList>
            <person name="Ou C."/>
        </authorList>
    </citation>
    <scope>NUCLEOTIDE SEQUENCE [LARGE SCALE GENOMIC DNA]</scope>
    <source>
        <strain evidence="10">S2</strain>
        <tissue evidence="10">Leaf</tissue>
    </source>
</reference>
<evidence type="ECO:0000313" key="10">
    <source>
        <dbReference type="EMBL" id="KAB2618255.1"/>
    </source>
</evidence>
<dbReference type="FunFam" id="2.60.40.790:FF:000014">
    <property type="entry name" value="AT-rich interactive domain-containing protein 3"/>
    <property type="match status" value="1"/>
</dbReference>
<keyword evidence="12" id="KW-1185">Reference proteome</keyword>
<evidence type="ECO:0000313" key="12">
    <source>
        <dbReference type="Proteomes" id="UP000327157"/>
    </source>
</evidence>
<evidence type="ECO:0000256" key="2">
    <source>
        <dbReference type="ARBA" id="ARBA00023125"/>
    </source>
</evidence>
<dbReference type="InterPro" id="IPR045147">
    <property type="entry name" value="ARI3A/B/C"/>
</dbReference>
<comment type="similarity">
    <text evidence="5 6">Belongs to the small heat shock protein (HSP20) family.</text>
</comment>
<gene>
    <name evidence="10" type="ORF">D8674_014124</name>
    <name evidence="11" type="ORF">D8674_042757</name>
</gene>
<dbReference type="OrthoDB" id="338531at2759"/>
<dbReference type="InterPro" id="IPR036431">
    <property type="entry name" value="ARID_dom_sf"/>
</dbReference>
<dbReference type="SMART" id="SM01014">
    <property type="entry name" value="ARID"/>
    <property type="match status" value="1"/>
</dbReference>
<dbReference type="EMBL" id="SMOL01000081">
    <property type="protein sequence ID" value="KAB2634236.1"/>
    <property type="molecule type" value="Genomic_DNA"/>
</dbReference>
<sequence length="559" mass="61426">MSDTEEKEETGQELPVDASNNGKPENDHNKQNNSPNSGDSGPVQETPNPAENGEVLPNKTDVEMTADDNTNVEVEPLSISQQSDRDLPPPSVTINGGDEQLVKLDIEPLKEEGEQLVKPDTESLKDDGDQLVKQDTEPVADAKSVEAQDLPQSNSHGCEDGNVVSTSLAETAKPTVGVKNEVSQVPEQESGDPVEESGTVSHKEPVTPHAGSSDIKADSGSGEELKNKVDEKDITTPKSNGTPSSKGMFLLDDIDSDMYEGNGSGTEEEQSVFMKEVENFFKERNMEFKPPKFYGEGLNCLKLWRGVTRLGGYDKVTSNKLWRQVGEAFRPPKTCTTVSWTFRGFYEKALLDYERHKFGTEPPISSLPEPMNIDNQSAGSGRARRDAAARAMQGWHSQRITGSGEVSDPIIKDKNAISLQKREKQLKSIGSLKRKKPPFVEHVVKAARTKESKLQLDVDVVDLGPPADWVKINVQRTKDCFEVYALVPGLLREEVRVQSDPAGRLVISGEPEHPDNPWGVTAFKKVVTLPSRIDPHQTSAVVTLHGQLFVRVPFEQSDQ</sequence>
<dbReference type="Gene3D" id="1.10.150.60">
    <property type="entry name" value="ARID DNA-binding domain"/>
    <property type="match status" value="1"/>
</dbReference>
<dbReference type="Pfam" id="PF01388">
    <property type="entry name" value="ARID"/>
    <property type="match status" value="1"/>
</dbReference>